<dbReference type="GO" id="GO:0005886">
    <property type="term" value="C:plasma membrane"/>
    <property type="evidence" value="ECO:0007669"/>
    <property type="project" value="UniProtKB-SubCell"/>
</dbReference>
<evidence type="ECO:0000256" key="2">
    <source>
        <dbReference type="ARBA" id="ARBA00022475"/>
    </source>
</evidence>
<keyword evidence="7" id="KW-0449">Lipoprotein</keyword>
<dbReference type="InterPro" id="IPR005225">
    <property type="entry name" value="Small_GTP-bd"/>
</dbReference>
<dbReference type="AlphaFoldDB" id="A0A1I8JGT3"/>
<feature type="compositionally biased region" description="Low complexity" evidence="10">
    <location>
        <begin position="298"/>
        <end position="321"/>
    </location>
</feature>
<keyword evidence="4" id="KW-0547">Nucleotide-binding</keyword>
<dbReference type="Proteomes" id="UP000095280">
    <property type="component" value="Unplaced"/>
</dbReference>
<dbReference type="PANTHER" id="PTHR24070">
    <property type="entry name" value="RAS, DI-RAS, AND RHEB FAMILY MEMBERS OF SMALL GTPASE SUPERFAMILY"/>
    <property type="match status" value="1"/>
</dbReference>
<dbReference type="PROSITE" id="PS51420">
    <property type="entry name" value="RHO"/>
    <property type="match status" value="1"/>
</dbReference>
<dbReference type="PROSITE" id="PS51421">
    <property type="entry name" value="RAS"/>
    <property type="match status" value="1"/>
</dbReference>
<keyword evidence="5" id="KW-0342">GTP-binding</keyword>
<dbReference type="SMART" id="SM00175">
    <property type="entry name" value="RAB"/>
    <property type="match status" value="1"/>
</dbReference>
<dbReference type="GO" id="GO:0007165">
    <property type="term" value="P:signal transduction"/>
    <property type="evidence" value="ECO:0007669"/>
    <property type="project" value="InterPro"/>
</dbReference>
<keyword evidence="8" id="KW-0636">Prenylation</keyword>
<evidence type="ECO:0000256" key="9">
    <source>
        <dbReference type="ARBA" id="ARBA00061515"/>
    </source>
</evidence>
<dbReference type="InterPro" id="IPR020849">
    <property type="entry name" value="Small_GTPase_Ras-type"/>
</dbReference>
<dbReference type="WBParaSite" id="maker-uti_cns_0047785-snap-gene-0.1-mRNA-1">
    <property type="protein sequence ID" value="maker-uti_cns_0047785-snap-gene-0.1-mRNA-1"/>
    <property type="gene ID" value="maker-uti_cns_0047785-snap-gene-0.1"/>
</dbReference>
<evidence type="ECO:0000313" key="11">
    <source>
        <dbReference type="Proteomes" id="UP000095280"/>
    </source>
</evidence>
<dbReference type="PRINTS" id="PR00449">
    <property type="entry name" value="RASTRNSFRMNG"/>
</dbReference>
<dbReference type="PROSITE" id="PS51419">
    <property type="entry name" value="RAB"/>
    <property type="match status" value="1"/>
</dbReference>
<dbReference type="SMART" id="SM00174">
    <property type="entry name" value="RHO"/>
    <property type="match status" value="1"/>
</dbReference>
<evidence type="ECO:0000256" key="6">
    <source>
        <dbReference type="ARBA" id="ARBA00023136"/>
    </source>
</evidence>
<evidence type="ECO:0000256" key="7">
    <source>
        <dbReference type="ARBA" id="ARBA00023288"/>
    </source>
</evidence>
<dbReference type="Pfam" id="PF00071">
    <property type="entry name" value="Ras"/>
    <property type="match status" value="1"/>
</dbReference>
<evidence type="ECO:0000313" key="12">
    <source>
        <dbReference type="WBParaSite" id="maker-uti_cns_0047785-snap-gene-0.1-mRNA-1"/>
    </source>
</evidence>
<evidence type="ECO:0000256" key="1">
    <source>
        <dbReference type="ARBA" id="ARBA00004342"/>
    </source>
</evidence>
<comment type="subcellular location">
    <subcellularLocation>
        <location evidence="1">Cell membrane</location>
        <topology evidence="1">Lipid-anchor</topology>
        <orientation evidence="1">Cytoplasmic side</orientation>
    </subcellularLocation>
</comment>
<dbReference type="InterPro" id="IPR027417">
    <property type="entry name" value="P-loop_NTPase"/>
</dbReference>
<keyword evidence="2" id="KW-1003">Cell membrane</keyword>
<accession>A0A1I8JGT3</accession>
<evidence type="ECO:0000256" key="5">
    <source>
        <dbReference type="ARBA" id="ARBA00023134"/>
    </source>
</evidence>
<protein>
    <submittedName>
        <fullName evidence="12">GTP-binding protein Di-Ras2</fullName>
    </submittedName>
</protein>
<keyword evidence="6" id="KW-0472">Membrane</keyword>
<sequence length="327" mass="34834">GVGRRKRDARWELGSGQREAEWEEGEACIKPRAGSGVGFATALGLGWLVRNKSTAAAGLWRTLAQQETPSAAATRPSISTTADFAPMPEQSNDYRVAVFGSAGVGKSSLVQRFIKGTFKEAYTPTVEDTYRQVITNDKQVCTLQITDTTGSHQFPAMMRLSMSKGHAFILVYSVTSRSSLVELNTIVNEIKEIKGPDIAKIPMMLVANKCDEAAREVGKETGAAIANKWGCGFIETSAKENVNVTELFAQLLQMDKERNMALVGDKKKKGKADKKAEKADKKAEKADKTDKTDKTDKAGTSGASAGASGAAGAEAAEGAAGKKCGLM</sequence>
<dbReference type="SMART" id="SM00173">
    <property type="entry name" value="RAS"/>
    <property type="match status" value="1"/>
</dbReference>
<name>A0A1I8JGT3_9PLAT</name>
<dbReference type="FunFam" id="3.40.50.300:FF:000303">
    <property type="entry name" value="GTP-binding protein Di-Ras2"/>
    <property type="match status" value="1"/>
</dbReference>
<feature type="compositionally biased region" description="Basic and acidic residues" evidence="10">
    <location>
        <begin position="273"/>
        <end position="297"/>
    </location>
</feature>
<dbReference type="GO" id="GO:0005525">
    <property type="term" value="F:GTP binding"/>
    <property type="evidence" value="ECO:0007669"/>
    <property type="project" value="UniProtKB-KW"/>
</dbReference>
<dbReference type="NCBIfam" id="TIGR00231">
    <property type="entry name" value="small_GTP"/>
    <property type="match status" value="1"/>
</dbReference>
<dbReference type="SUPFAM" id="SSF52540">
    <property type="entry name" value="P-loop containing nucleoside triphosphate hydrolases"/>
    <property type="match status" value="1"/>
</dbReference>
<evidence type="ECO:0000256" key="4">
    <source>
        <dbReference type="ARBA" id="ARBA00022741"/>
    </source>
</evidence>
<organism evidence="11 12">
    <name type="scientific">Macrostomum lignano</name>
    <dbReference type="NCBI Taxonomy" id="282301"/>
    <lineage>
        <taxon>Eukaryota</taxon>
        <taxon>Metazoa</taxon>
        <taxon>Spiralia</taxon>
        <taxon>Lophotrochozoa</taxon>
        <taxon>Platyhelminthes</taxon>
        <taxon>Rhabditophora</taxon>
        <taxon>Macrostomorpha</taxon>
        <taxon>Macrostomida</taxon>
        <taxon>Macrostomidae</taxon>
        <taxon>Macrostomum</taxon>
    </lineage>
</organism>
<keyword evidence="3" id="KW-0488">Methylation</keyword>
<dbReference type="Gene3D" id="3.40.50.300">
    <property type="entry name" value="P-loop containing nucleotide triphosphate hydrolases"/>
    <property type="match status" value="1"/>
</dbReference>
<dbReference type="GO" id="GO:0003924">
    <property type="term" value="F:GTPase activity"/>
    <property type="evidence" value="ECO:0007669"/>
    <property type="project" value="InterPro"/>
</dbReference>
<proteinExistence type="inferred from homology"/>
<dbReference type="InterPro" id="IPR001806">
    <property type="entry name" value="Small_GTPase"/>
</dbReference>
<evidence type="ECO:0000256" key="3">
    <source>
        <dbReference type="ARBA" id="ARBA00022481"/>
    </source>
</evidence>
<comment type="similarity">
    <text evidence="9">Belongs to the small GTPase superfamily. Di-Ras family.</text>
</comment>
<evidence type="ECO:0000256" key="8">
    <source>
        <dbReference type="ARBA" id="ARBA00023289"/>
    </source>
</evidence>
<keyword evidence="11" id="KW-1185">Reference proteome</keyword>
<reference evidence="12" key="1">
    <citation type="submission" date="2016-11" db="UniProtKB">
        <authorList>
            <consortium name="WormBaseParasite"/>
        </authorList>
    </citation>
    <scope>IDENTIFICATION</scope>
</reference>
<evidence type="ECO:0000256" key="10">
    <source>
        <dbReference type="SAM" id="MobiDB-lite"/>
    </source>
</evidence>
<feature type="region of interest" description="Disordered" evidence="10">
    <location>
        <begin position="262"/>
        <end position="327"/>
    </location>
</feature>